<accession>A0A1J7IRA8</accession>
<keyword evidence="2" id="KW-1185">Reference proteome</keyword>
<reference evidence="1 2" key="1">
    <citation type="submission" date="2016-10" db="EMBL/GenBank/DDBJ databases">
        <title>Draft genome sequence of Coniochaeta ligniaria NRRL30616, a lignocellulolytic fungus for bioabatement of inhibitors in plant biomass hydrolysates.</title>
        <authorList>
            <consortium name="DOE Joint Genome Institute"/>
            <person name="Jimenez D.J."/>
            <person name="Hector R.E."/>
            <person name="Riley R."/>
            <person name="Sun H."/>
            <person name="Grigoriev I.V."/>
            <person name="Van Elsas J.D."/>
            <person name="Nichols N.N."/>
        </authorList>
    </citation>
    <scope>NUCLEOTIDE SEQUENCE [LARGE SCALE GENOMIC DNA]</scope>
    <source>
        <strain evidence="1 2">NRRL 30616</strain>
    </source>
</reference>
<evidence type="ECO:0000313" key="1">
    <source>
        <dbReference type="EMBL" id="OIW29739.1"/>
    </source>
</evidence>
<dbReference type="STRING" id="1408157.A0A1J7IRA8"/>
<dbReference type="PANTHER" id="PTHR38167:SF1">
    <property type="entry name" value="C2H2-TYPE DOMAIN-CONTAINING PROTEIN"/>
    <property type="match status" value="1"/>
</dbReference>
<dbReference type="InParanoid" id="A0A1J7IRA8"/>
<evidence type="ECO:0000313" key="2">
    <source>
        <dbReference type="Proteomes" id="UP000182658"/>
    </source>
</evidence>
<dbReference type="Proteomes" id="UP000182658">
    <property type="component" value="Unassembled WGS sequence"/>
</dbReference>
<dbReference type="EMBL" id="KV875097">
    <property type="protein sequence ID" value="OIW29739.1"/>
    <property type="molecule type" value="Genomic_DNA"/>
</dbReference>
<proteinExistence type="predicted"/>
<sequence>MAEDVAAMPERAFAQYLARLKREEKDIAELDHVSGQVCRNILKALCEANPEFHHQARICLWEYGRLQDALSHDSPEDALRRPNVFQVKTGTKRKADESVPELRTCKKCGWGFLDEFNKSGEACCSHPGSLVVDPTSSTWVGWEEDDHGPKDSEENRKLWPKGFRWDCCDDAGDEREGCQNEWHEPVPTKKQRVSEAMATWRQRKSILKFRKTDKSAGPVDLAAE</sequence>
<gene>
    <name evidence="1" type="ORF">CONLIGDRAFT_343301</name>
</gene>
<organism evidence="1 2">
    <name type="scientific">Coniochaeta ligniaria NRRL 30616</name>
    <dbReference type="NCBI Taxonomy" id="1408157"/>
    <lineage>
        <taxon>Eukaryota</taxon>
        <taxon>Fungi</taxon>
        <taxon>Dikarya</taxon>
        <taxon>Ascomycota</taxon>
        <taxon>Pezizomycotina</taxon>
        <taxon>Sordariomycetes</taxon>
        <taxon>Sordariomycetidae</taxon>
        <taxon>Coniochaetales</taxon>
        <taxon>Coniochaetaceae</taxon>
        <taxon>Coniochaeta</taxon>
    </lineage>
</organism>
<dbReference type="PANTHER" id="PTHR38167">
    <property type="entry name" value="C2H2-TYPE DOMAIN-CONTAINING PROTEIN"/>
    <property type="match status" value="1"/>
</dbReference>
<dbReference type="OrthoDB" id="5422613at2759"/>
<dbReference type="AlphaFoldDB" id="A0A1J7IRA8"/>
<protein>
    <submittedName>
        <fullName evidence="1">Uncharacterized protein</fullName>
    </submittedName>
</protein>
<name>A0A1J7IRA8_9PEZI</name>